<evidence type="ECO:0000259" key="12">
    <source>
        <dbReference type="PROSITE" id="PS52039"/>
    </source>
</evidence>
<dbReference type="GO" id="GO:0003677">
    <property type="term" value="F:DNA binding"/>
    <property type="evidence" value="ECO:0007669"/>
    <property type="project" value="UniProtKB-KW"/>
</dbReference>
<evidence type="ECO:0000259" key="11">
    <source>
        <dbReference type="PROSITE" id="PS50880"/>
    </source>
</evidence>
<evidence type="ECO:0000256" key="9">
    <source>
        <dbReference type="ARBA" id="ARBA00032235"/>
    </source>
</evidence>
<dbReference type="Gene3D" id="1.10.290.10">
    <property type="entry name" value="Topoisomerase I, domain 4"/>
    <property type="match status" value="1"/>
</dbReference>
<comment type="catalytic activity">
    <reaction evidence="1">
        <text>ATP-independent breakage of single-stranded DNA, followed by passage and rejoining.</text>
        <dbReference type="EC" id="5.6.2.1"/>
    </reaction>
</comment>
<dbReference type="InterPro" id="IPR013497">
    <property type="entry name" value="Topo_IA_cen"/>
</dbReference>
<dbReference type="InterPro" id="IPR006171">
    <property type="entry name" value="TOPRIM_dom"/>
</dbReference>
<dbReference type="SMART" id="SM00493">
    <property type="entry name" value="TOPRIM"/>
    <property type="match status" value="1"/>
</dbReference>
<dbReference type="Pfam" id="PF01751">
    <property type="entry name" value="Toprim"/>
    <property type="match status" value="1"/>
</dbReference>
<feature type="domain" description="Toprim" evidence="11">
    <location>
        <begin position="1"/>
        <end position="113"/>
    </location>
</feature>
<keyword evidence="6 13" id="KW-0413">Isomerase</keyword>
<evidence type="ECO:0000256" key="2">
    <source>
        <dbReference type="ARBA" id="ARBA00009446"/>
    </source>
</evidence>
<keyword evidence="4" id="KW-0799">Topoisomerase</keyword>
<proteinExistence type="inferred from homology"/>
<dbReference type="EC" id="5.6.2.1" evidence="3"/>
<dbReference type="InterPro" id="IPR003602">
    <property type="entry name" value="Topo_IA_DNA-bd_dom"/>
</dbReference>
<dbReference type="NCBIfam" id="TIGR01051">
    <property type="entry name" value="topA_bact"/>
    <property type="match status" value="1"/>
</dbReference>
<organism evidence="13 14">
    <name type="scientific">Hymenobacter mucosus</name>
    <dbReference type="NCBI Taxonomy" id="1411120"/>
    <lineage>
        <taxon>Bacteria</taxon>
        <taxon>Pseudomonadati</taxon>
        <taxon>Bacteroidota</taxon>
        <taxon>Cytophagia</taxon>
        <taxon>Cytophagales</taxon>
        <taxon>Hymenobacteraceae</taxon>
        <taxon>Hymenobacter</taxon>
    </lineage>
</organism>
<evidence type="ECO:0000256" key="4">
    <source>
        <dbReference type="ARBA" id="ARBA00023029"/>
    </source>
</evidence>
<dbReference type="PANTHER" id="PTHR42785:SF1">
    <property type="entry name" value="DNA TOPOISOMERASE"/>
    <property type="match status" value="1"/>
</dbReference>
<dbReference type="Gene3D" id="2.70.20.10">
    <property type="entry name" value="Topoisomerase I, domain 3"/>
    <property type="match status" value="1"/>
</dbReference>
<dbReference type="PROSITE" id="PS52039">
    <property type="entry name" value="TOPO_IA_2"/>
    <property type="match status" value="1"/>
</dbReference>
<dbReference type="PRINTS" id="PR00417">
    <property type="entry name" value="PRTPISMRASEI"/>
</dbReference>
<protein>
    <recommendedName>
        <fullName evidence="3">DNA topoisomerase</fullName>
        <ecNumber evidence="3">5.6.2.1</ecNumber>
    </recommendedName>
    <alternativeName>
        <fullName evidence="10">Omega-protein</fullName>
    </alternativeName>
    <alternativeName>
        <fullName evidence="9">Relaxing enzyme</fullName>
    </alternativeName>
    <alternativeName>
        <fullName evidence="7">Swivelase</fullName>
    </alternativeName>
    <alternativeName>
        <fullName evidence="8">Untwisting enzyme</fullName>
    </alternativeName>
</protein>
<feature type="domain" description="Topo IA-type catalytic" evidence="12">
    <location>
        <begin position="129"/>
        <end position="588"/>
    </location>
</feature>
<evidence type="ECO:0000256" key="1">
    <source>
        <dbReference type="ARBA" id="ARBA00000213"/>
    </source>
</evidence>
<evidence type="ECO:0000256" key="8">
    <source>
        <dbReference type="ARBA" id="ARBA00031985"/>
    </source>
</evidence>
<dbReference type="AlphaFoldDB" id="A0A239A1K0"/>
<comment type="similarity">
    <text evidence="2">Belongs to the type IA topoisomerase family.</text>
</comment>
<evidence type="ECO:0000256" key="10">
    <source>
        <dbReference type="ARBA" id="ARBA00032877"/>
    </source>
</evidence>
<evidence type="ECO:0000256" key="5">
    <source>
        <dbReference type="ARBA" id="ARBA00023125"/>
    </source>
</evidence>
<name>A0A239A1K0_9BACT</name>
<evidence type="ECO:0000313" key="14">
    <source>
        <dbReference type="Proteomes" id="UP000198310"/>
    </source>
</evidence>
<evidence type="ECO:0000256" key="3">
    <source>
        <dbReference type="ARBA" id="ARBA00012891"/>
    </source>
</evidence>
<accession>A0A239A1K0</accession>
<evidence type="ECO:0000256" key="7">
    <source>
        <dbReference type="ARBA" id="ARBA00030003"/>
    </source>
</evidence>
<keyword evidence="14" id="KW-1185">Reference proteome</keyword>
<dbReference type="CDD" id="cd03363">
    <property type="entry name" value="TOPRIM_TopoIA_TopoI"/>
    <property type="match status" value="1"/>
</dbReference>
<dbReference type="GO" id="GO:0006265">
    <property type="term" value="P:DNA topological change"/>
    <property type="evidence" value="ECO:0007669"/>
    <property type="project" value="InterPro"/>
</dbReference>
<evidence type="ECO:0000256" key="6">
    <source>
        <dbReference type="ARBA" id="ARBA00023235"/>
    </source>
</evidence>
<dbReference type="SMART" id="SM00437">
    <property type="entry name" value="TOP1Ac"/>
    <property type="match status" value="1"/>
</dbReference>
<dbReference type="Pfam" id="PF01131">
    <property type="entry name" value="Topoisom_bac"/>
    <property type="match status" value="1"/>
</dbReference>
<dbReference type="InterPro" id="IPR013825">
    <property type="entry name" value="Topo_IA_cen_sub2"/>
</dbReference>
<dbReference type="InterPro" id="IPR005733">
    <property type="entry name" value="TopoI_bac-type"/>
</dbReference>
<keyword evidence="5" id="KW-0238">DNA-binding</keyword>
<dbReference type="Gene3D" id="1.10.460.10">
    <property type="entry name" value="Topoisomerase I, domain 2"/>
    <property type="match status" value="2"/>
</dbReference>
<dbReference type="InterPro" id="IPR000380">
    <property type="entry name" value="Topo_IA"/>
</dbReference>
<dbReference type="SMART" id="SM00436">
    <property type="entry name" value="TOP1Bc"/>
    <property type="match status" value="1"/>
</dbReference>
<dbReference type="InterPro" id="IPR013824">
    <property type="entry name" value="Topo_IA_cen_sub1"/>
</dbReference>
<sequence length="602" mass="66938">MNLLIVESPNKIKKITALLPQGWHVEASVGHIRDLPLRDLGIDRSNNYRMHYAINTDKEKTVANLKAKVRQVGAENVYLATDPDREGEAISYHLCQVLGLDVKTAKRVTFQEITGPAILAAVAQPRKLDTHLVAAQECRRAVDRLVGWEISPLLTRHFQSKGYSAGRVQSVATRLVVERERTIQAFSGKQTYPVSAVFRTRTAEMLPARWVGEAPQTEEEARQLLQRISQARDFAVLSIEQQPVATSPPAPYSTSSLQQDGVKKLKLTVQQVSDLAQKLFEAGHITYIRTDSVNLSEEARQEAATQIRQQFGVDYAVGGSGRTFREKAGSQGAHEAIRPTHWEQATAGDTVDQQQLYQLIYARALASQMSDAKYDQTTILVAAARPGPEGLTFQSKVRVLRFEGYRKAYQEAVEEVDEDAALAEGAEGAALQHPVGEGEVMELRRARAAGRSQKPPRRFDEATLVAELERLQIGRPSTYASTLRTIHAREYVANGSVTGTKVKAKTLIWEDGKLREETRTETIGGDKNKLVPTERGNGVTDFLLRYFVDIVNLDFTAKCEADFDEVAEGRRRFTEVVPAFDNRLTELRTAAEVDLPAPKKAH</sequence>
<dbReference type="PROSITE" id="PS50880">
    <property type="entry name" value="TOPRIM"/>
    <property type="match status" value="1"/>
</dbReference>
<dbReference type="RefSeq" id="WP_089333789.1">
    <property type="nucleotide sequence ID" value="NZ_FZNS01000010.1"/>
</dbReference>
<dbReference type="EMBL" id="FZNS01000010">
    <property type="protein sequence ID" value="SNR89161.1"/>
    <property type="molecule type" value="Genomic_DNA"/>
</dbReference>
<evidence type="ECO:0000313" key="13">
    <source>
        <dbReference type="EMBL" id="SNR89161.1"/>
    </source>
</evidence>
<dbReference type="GO" id="GO:0003917">
    <property type="term" value="F:DNA topoisomerase type I (single strand cut, ATP-independent) activity"/>
    <property type="evidence" value="ECO:0007669"/>
    <property type="project" value="UniProtKB-EC"/>
</dbReference>
<dbReference type="Gene3D" id="3.40.50.140">
    <property type="match status" value="1"/>
</dbReference>
<dbReference type="InterPro" id="IPR023405">
    <property type="entry name" value="Topo_IA_core_domain"/>
</dbReference>
<dbReference type="InterPro" id="IPR034149">
    <property type="entry name" value="TOPRIM_TopoI"/>
</dbReference>
<dbReference type="InterPro" id="IPR003601">
    <property type="entry name" value="Topo_IA_2"/>
</dbReference>
<gene>
    <name evidence="13" type="ORF">SAMN06269173_110116</name>
</gene>
<dbReference type="SUPFAM" id="SSF56712">
    <property type="entry name" value="Prokaryotic type I DNA topoisomerase"/>
    <property type="match status" value="1"/>
</dbReference>
<dbReference type="InterPro" id="IPR013826">
    <property type="entry name" value="Topo_IA_cen_sub3"/>
</dbReference>
<reference evidence="14" key="1">
    <citation type="submission" date="2017-06" db="EMBL/GenBank/DDBJ databases">
        <authorList>
            <person name="Varghese N."/>
            <person name="Submissions S."/>
        </authorList>
    </citation>
    <scope>NUCLEOTIDE SEQUENCE [LARGE SCALE GENOMIC DNA]</scope>
    <source>
        <strain evidence="14">DSM 28041</strain>
    </source>
</reference>
<dbReference type="PANTHER" id="PTHR42785">
    <property type="entry name" value="DNA TOPOISOMERASE, TYPE IA, CORE"/>
    <property type="match status" value="1"/>
</dbReference>
<dbReference type="CDD" id="cd00186">
    <property type="entry name" value="TOP1Ac"/>
    <property type="match status" value="1"/>
</dbReference>
<dbReference type="Proteomes" id="UP000198310">
    <property type="component" value="Unassembled WGS sequence"/>
</dbReference>